<dbReference type="CDD" id="cd06905">
    <property type="entry name" value="M14-like"/>
    <property type="match status" value="1"/>
</dbReference>
<evidence type="ECO:0000256" key="4">
    <source>
        <dbReference type="ARBA" id="ARBA00022801"/>
    </source>
</evidence>
<dbReference type="InterPro" id="IPR000834">
    <property type="entry name" value="Peptidase_M14"/>
</dbReference>
<feature type="signal peptide" evidence="9">
    <location>
        <begin position="1"/>
        <end position="19"/>
    </location>
</feature>
<keyword evidence="3" id="KW-0645">Protease</keyword>
<reference evidence="11 12" key="1">
    <citation type="submission" date="2023-05" db="EMBL/GenBank/DDBJ databases">
        <title>Novel species of genus Flectobacillus isolated from stream in China.</title>
        <authorList>
            <person name="Lu H."/>
        </authorList>
    </citation>
    <scope>NUCLEOTIDE SEQUENCE [LARGE SCALE GENOMIC DNA]</scope>
    <source>
        <strain evidence="11 12">KCTC 42575</strain>
    </source>
</reference>
<keyword evidence="5" id="KW-0862">Zinc</keyword>
<evidence type="ECO:0000256" key="7">
    <source>
        <dbReference type="PROSITE-ProRule" id="PRU01379"/>
    </source>
</evidence>
<dbReference type="Pfam" id="PF00246">
    <property type="entry name" value="Peptidase_M14"/>
    <property type="match status" value="1"/>
</dbReference>
<evidence type="ECO:0000256" key="8">
    <source>
        <dbReference type="SAM" id="MobiDB-lite"/>
    </source>
</evidence>
<evidence type="ECO:0000256" key="5">
    <source>
        <dbReference type="ARBA" id="ARBA00022833"/>
    </source>
</evidence>
<dbReference type="PROSITE" id="PS52035">
    <property type="entry name" value="PEPTIDASE_M14"/>
    <property type="match status" value="1"/>
</dbReference>
<proteinExistence type="inferred from homology"/>
<keyword evidence="9" id="KW-0732">Signal</keyword>
<feature type="domain" description="Peptidase M14" evidence="10">
    <location>
        <begin position="22"/>
        <end position="439"/>
    </location>
</feature>
<evidence type="ECO:0000256" key="3">
    <source>
        <dbReference type="ARBA" id="ARBA00022670"/>
    </source>
</evidence>
<comment type="caution">
    <text evidence="11">The sequence shown here is derived from an EMBL/GenBank/DDBJ whole genome shotgun (WGS) entry which is preliminary data.</text>
</comment>
<dbReference type="RefSeq" id="WP_283343015.1">
    <property type="nucleotide sequence ID" value="NZ_JASHIF010000002.1"/>
</dbReference>
<feature type="chain" id="PRO_5045684175" evidence="9">
    <location>
        <begin position="20"/>
        <end position="546"/>
    </location>
</feature>
<keyword evidence="4" id="KW-0378">Hydrolase</keyword>
<evidence type="ECO:0000256" key="2">
    <source>
        <dbReference type="ARBA" id="ARBA00005988"/>
    </source>
</evidence>
<feature type="active site" description="Proton donor/acceptor" evidence="7">
    <location>
        <position position="404"/>
    </location>
</feature>
<evidence type="ECO:0000256" key="9">
    <source>
        <dbReference type="SAM" id="SignalP"/>
    </source>
</evidence>
<name>A0ABT6Y295_9BACT</name>
<dbReference type="PROSITE" id="PS51257">
    <property type="entry name" value="PROKAR_LIPOPROTEIN"/>
    <property type="match status" value="1"/>
</dbReference>
<keyword evidence="12" id="KW-1185">Reference proteome</keyword>
<dbReference type="PANTHER" id="PTHR11705">
    <property type="entry name" value="PROTEASE FAMILY M14 CARBOXYPEPTIDASE A,B"/>
    <property type="match status" value="1"/>
</dbReference>
<protein>
    <submittedName>
        <fullName evidence="11">M14 family metallopeptidase</fullName>
    </submittedName>
</protein>
<organism evidence="11 12">
    <name type="scientific">Flectobacillus roseus</name>
    <dbReference type="NCBI Taxonomy" id="502259"/>
    <lineage>
        <taxon>Bacteria</taxon>
        <taxon>Pseudomonadati</taxon>
        <taxon>Bacteroidota</taxon>
        <taxon>Cytophagia</taxon>
        <taxon>Cytophagales</taxon>
        <taxon>Flectobacillaceae</taxon>
        <taxon>Flectobacillus</taxon>
    </lineage>
</organism>
<dbReference type="Gene3D" id="3.40.630.10">
    <property type="entry name" value="Zn peptidases"/>
    <property type="match status" value="1"/>
</dbReference>
<dbReference type="EMBL" id="JASHIF010000002">
    <property type="protein sequence ID" value="MDI9857692.1"/>
    <property type="molecule type" value="Genomic_DNA"/>
</dbReference>
<comment type="similarity">
    <text evidence="2 7">Belongs to the peptidase M14 family.</text>
</comment>
<evidence type="ECO:0000256" key="1">
    <source>
        <dbReference type="ARBA" id="ARBA00001947"/>
    </source>
</evidence>
<feature type="region of interest" description="Disordered" evidence="8">
    <location>
        <begin position="134"/>
        <end position="157"/>
    </location>
</feature>
<dbReference type="SUPFAM" id="SSF53187">
    <property type="entry name" value="Zn-dependent exopeptidases"/>
    <property type="match status" value="1"/>
</dbReference>
<dbReference type="SMART" id="SM00631">
    <property type="entry name" value="Zn_pept"/>
    <property type="match status" value="1"/>
</dbReference>
<accession>A0ABT6Y295</accession>
<comment type="cofactor">
    <cofactor evidence="1">
        <name>Zn(2+)</name>
        <dbReference type="ChEBI" id="CHEBI:29105"/>
    </cofactor>
</comment>
<dbReference type="PANTHER" id="PTHR11705:SF143">
    <property type="entry name" value="SLL0236 PROTEIN"/>
    <property type="match status" value="1"/>
</dbReference>
<keyword evidence="6" id="KW-0482">Metalloprotease</keyword>
<evidence type="ECO:0000313" key="12">
    <source>
        <dbReference type="Proteomes" id="UP001236507"/>
    </source>
</evidence>
<evidence type="ECO:0000313" key="11">
    <source>
        <dbReference type="EMBL" id="MDI9857692.1"/>
    </source>
</evidence>
<dbReference type="Proteomes" id="UP001236507">
    <property type="component" value="Unassembled WGS sequence"/>
</dbReference>
<evidence type="ECO:0000256" key="6">
    <source>
        <dbReference type="ARBA" id="ARBA00023049"/>
    </source>
</evidence>
<evidence type="ECO:0000259" key="10">
    <source>
        <dbReference type="PROSITE" id="PS52035"/>
    </source>
</evidence>
<sequence>MKKIFILAGLLAFSSCAFAQSSYPNHAQLSTRLKTLSSKYATSTKLESIGKSKGGKDLFAITLSKGDASAKPAIAILAGADGAHLAGTEVALQLAEKLVASDSLAKILETKTFYIIPSINPDAQEQFSAKLKFERSGNDVDTDDDRDGRLNEDPFEDLNNDGQITWMRIEDPTGAYIISKEDPRVMVKADPSKGEVGKYILLSEGIDNDKDGVFNEDGVGGVNIDKNGTYDYPFFTQGSGEYAASESETKALLDFLYTTKNIYAVFTFGPANNLSEATKFDKSKTLKRIVTGILEKDASVGEQISKLYNAQTGLKDAPAMPQTKGNLSQTAYYHYGRLSFSTPTWWAPKVSATKDSTKKEIKEVKASDNEDIRFLKWADAQQLKGSFVAWQKINHPDFPNQTVEVGGIAPYAKLNPPLSYLNETTDKHLKFFKAFTAQMPDVQILNVKTEAVSAGLTRVTVQVTNKGLLPTGSEIGDRVRWVQKVRTEVKTSNAQTIISGKKVNLRGAMSAGESQEYSWLISGSGSITIEAGNAMTGIKTVSVALK</sequence>
<gene>
    <name evidence="11" type="ORF">QM524_00600</name>
</gene>